<dbReference type="RefSeq" id="XP_014154716.1">
    <property type="nucleotide sequence ID" value="XM_014299241.1"/>
</dbReference>
<dbReference type="Gene3D" id="1.25.40.20">
    <property type="entry name" value="Ankyrin repeat-containing domain"/>
    <property type="match status" value="1"/>
</dbReference>
<accession>A0A0L0FVY8</accession>
<organism evidence="1 2">
    <name type="scientific">Sphaeroforma arctica JP610</name>
    <dbReference type="NCBI Taxonomy" id="667725"/>
    <lineage>
        <taxon>Eukaryota</taxon>
        <taxon>Ichthyosporea</taxon>
        <taxon>Ichthyophonida</taxon>
        <taxon>Sphaeroforma</taxon>
    </lineage>
</organism>
<dbReference type="AlphaFoldDB" id="A0A0L0FVY8"/>
<evidence type="ECO:0000313" key="2">
    <source>
        <dbReference type="Proteomes" id="UP000054560"/>
    </source>
</evidence>
<keyword evidence="2" id="KW-1185">Reference proteome</keyword>
<proteinExistence type="predicted"/>
<reference evidence="1 2" key="1">
    <citation type="submission" date="2011-02" db="EMBL/GenBank/DDBJ databases">
        <title>The Genome Sequence of Sphaeroforma arctica JP610.</title>
        <authorList>
            <consortium name="The Broad Institute Genome Sequencing Platform"/>
            <person name="Russ C."/>
            <person name="Cuomo C."/>
            <person name="Young S.K."/>
            <person name="Zeng Q."/>
            <person name="Gargeya S."/>
            <person name="Alvarado L."/>
            <person name="Berlin A."/>
            <person name="Chapman S.B."/>
            <person name="Chen Z."/>
            <person name="Freedman E."/>
            <person name="Gellesch M."/>
            <person name="Goldberg J."/>
            <person name="Griggs A."/>
            <person name="Gujja S."/>
            <person name="Heilman E."/>
            <person name="Heiman D."/>
            <person name="Howarth C."/>
            <person name="Mehta T."/>
            <person name="Neiman D."/>
            <person name="Pearson M."/>
            <person name="Roberts A."/>
            <person name="Saif S."/>
            <person name="Shea T."/>
            <person name="Shenoy N."/>
            <person name="Sisk P."/>
            <person name="Stolte C."/>
            <person name="Sykes S."/>
            <person name="White J."/>
            <person name="Yandava C."/>
            <person name="Burger G."/>
            <person name="Gray M.W."/>
            <person name="Holland P.W.H."/>
            <person name="King N."/>
            <person name="Lang F.B.F."/>
            <person name="Roger A.J."/>
            <person name="Ruiz-Trillo I."/>
            <person name="Haas B."/>
            <person name="Nusbaum C."/>
            <person name="Birren B."/>
        </authorList>
    </citation>
    <scope>NUCLEOTIDE SEQUENCE [LARGE SCALE GENOMIC DNA]</scope>
    <source>
        <strain evidence="1 2">JP610</strain>
    </source>
</reference>
<evidence type="ECO:0000313" key="1">
    <source>
        <dbReference type="EMBL" id="KNC80814.1"/>
    </source>
</evidence>
<dbReference type="GeneID" id="25907342"/>
<gene>
    <name evidence="1" type="ORF">SARC_06838</name>
</gene>
<dbReference type="EMBL" id="KQ242104">
    <property type="protein sequence ID" value="KNC80814.1"/>
    <property type="molecule type" value="Genomic_DNA"/>
</dbReference>
<dbReference type="SUPFAM" id="SSF48403">
    <property type="entry name" value="Ankyrin repeat"/>
    <property type="match status" value="1"/>
</dbReference>
<dbReference type="Proteomes" id="UP000054560">
    <property type="component" value="Unassembled WGS sequence"/>
</dbReference>
<dbReference type="InterPro" id="IPR036770">
    <property type="entry name" value="Ankyrin_rpt-contain_sf"/>
</dbReference>
<sequence length="253" mass="28231">MFARLCMQIRFRPCGMTPHADRINGKRIRDTHTQFLRAGFKQLPELLDTRCCQIIFTVPAFVDQTKPHMTHDEAKAIKELPPAPTGKDEELCMLIQKSMRHRDTHRPTTQFTGDLAQLMRESATVEGSNCIHKCVARGNSGVLDLLLSYATNQKTAVNQLDDKGSRPLHIAAIANNLGQSVLDLGQSGTLVDPSTMAKLIFYGADQDLKDLRGNTVLDVLLDKYRSIGDFDRALGSPVLPKPDKELIEMFLTE</sequence>
<dbReference type="OrthoDB" id="598775at2759"/>
<protein>
    <submittedName>
        <fullName evidence="1">Uncharacterized protein</fullName>
    </submittedName>
</protein>
<name>A0A0L0FVY8_9EUKA</name>